<keyword evidence="3" id="KW-1185">Reference proteome</keyword>
<evidence type="ECO:0000313" key="2">
    <source>
        <dbReference type="EMBL" id="MDZ8120334.1"/>
    </source>
</evidence>
<dbReference type="InterPro" id="IPR024453">
    <property type="entry name" value="Peptidase_C92"/>
</dbReference>
<feature type="transmembrane region" description="Helical" evidence="1">
    <location>
        <begin position="33"/>
        <end position="50"/>
    </location>
</feature>
<evidence type="ECO:0000313" key="3">
    <source>
        <dbReference type="Proteomes" id="UP001290861"/>
    </source>
</evidence>
<dbReference type="Gene3D" id="3.90.1720.10">
    <property type="entry name" value="endopeptidase domain like (from Nostoc punctiforme)"/>
    <property type="match status" value="1"/>
</dbReference>
<name>A0ABU5N1Q0_9BACT</name>
<protein>
    <submittedName>
        <fullName evidence="2">YiiX/YebB-like N1pC/P60 family cysteine hydrolase</fullName>
    </submittedName>
</protein>
<gene>
    <name evidence="2" type="ORF">P9H32_17010</name>
</gene>
<dbReference type="Proteomes" id="UP001290861">
    <property type="component" value="Unassembled WGS sequence"/>
</dbReference>
<keyword evidence="1" id="KW-0472">Membrane</keyword>
<dbReference type="Pfam" id="PF05708">
    <property type="entry name" value="Peptidase_C92"/>
    <property type="match status" value="1"/>
</dbReference>
<organism evidence="2 3">
    <name type="scientific">Pontiella agarivorans</name>
    <dbReference type="NCBI Taxonomy" id="3038953"/>
    <lineage>
        <taxon>Bacteria</taxon>
        <taxon>Pseudomonadati</taxon>
        <taxon>Kiritimatiellota</taxon>
        <taxon>Kiritimatiellia</taxon>
        <taxon>Kiritimatiellales</taxon>
        <taxon>Pontiellaceae</taxon>
        <taxon>Pontiella</taxon>
    </lineage>
</organism>
<proteinExistence type="predicted"/>
<dbReference type="EMBL" id="JARVCO010000012">
    <property type="protein sequence ID" value="MDZ8120334.1"/>
    <property type="molecule type" value="Genomic_DNA"/>
</dbReference>
<comment type="caution">
    <text evidence="2">The sequence shown here is derived from an EMBL/GenBank/DDBJ whole genome shotgun (WGS) entry which is preliminary data.</text>
</comment>
<sequence length="565" mass="64503">MFKNKRLLWLTLLFVLSAIVVLGMKIGFPSHRLIAYGLLGLGWIPLLISYQINRRILRVQKKLIRKKARPFLPHAIVAVLLLLAFYVTSALFPVERSPLAEWSPEKIRTEMDRDLGSYHMLRKTADDFIAAFESNGLLQKKVDELSPAERKTIRRLWRDGVMAFLEFDLLKAKYRGFYQIDYVAEPALHADAFMLAYMAYITQYNACIQVIEMVGSNAFMETLLNEEGEGIPVDSYYFMKQRLTHPNVILRMNAGAAYFELVKKEITFEPELVADFRERRTSFVKTMGMHPDLFIDNPLDILERAAFETILPVQKNVAVQMSYIRTAKRDYLITPEILAEHQAELQPGDILIQRRNWHMTNIGIPGFWPHVALYVGTPAEIEACFSELDFQPLETIKALYPDAFQALEASDENGFPMRVIEAIRPGVVFQSLETSARCDYLGVVRPTLGKAEKFKALLGALAYYGKPYDLNFDFTTENALVCSELVYKAYRAGGELPLEPEVINGRRLLPPNRLAEQAVREMGDGGAFEFVLFLDAVEKSDEIVLGDAESFKASWQRPKWDVLQN</sequence>
<feature type="transmembrane region" description="Helical" evidence="1">
    <location>
        <begin position="71"/>
        <end position="92"/>
    </location>
</feature>
<dbReference type="InterPro" id="IPR038765">
    <property type="entry name" value="Papain-like_cys_pep_sf"/>
</dbReference>
<dbReference type="RefSeq" id="WP_322610108.1">
    <property type="nucleotide sequence ID" value="NZ_JARVCO010000012.1"/>
</dbReference>
<keyword evidence="1" id="KW-0812">Transmembrane</keyword>
<evidence type="ECO:0000256" key="1">
    <source>
        <dbReference type="SAM" id="Phobius"/>
    </source>
</evidence>
<reference evidence="2 3" key="1">
    <citation type="journal article" date="2024" name="Appl. Environ. Microbiol.">
        <title>Pontiella agarivorans sp. nov., a novel marine anaerobic bacterium capable of degrading macroalgal polysaccharides and fixing nitrogen.</title>
        <authorList>
            <person name="Liu N."/>
            <person name="Kivenson V."/>
            <person name="Peng X."/>
            <person name="Cui Z."/>
            <person name="Lankiewicz T.S."/>
            <person name="Gosselin K.M."/>
            <person name="English C.J."/>
            <person name="Blair E.M."/>
            <person name="O'Malley M.A."/>
            <person name="Valentine D.L."/>
        </authorList>
    </citation>
    <scope>NUCLEOTIDE SEQUENCE [LARGE SCALE GENOMIC DNA]</scope>
    <source>
        <strain evidence="2 3">NLcol2</strain>
    </source>
</reference>
<dbReference type="SUPFAM" id="SSF54001">
    <property type="entry name" value="Cysteine proteinases"/>
    <property type="match status" value="1"/>
</dbReference>
<keyword evidence="1" id="KW-1133">Transmembrane helix</keyword>
<accession>A0ABU5N1Q0</accession>